<protein>
    <submittedName>
        <fullName evidence="1">DUF3761 domain-containing protein</fullName>
    </submittedName>
</protein>
<evidence type="ECO:0000313" key="1">
    <source>
        <dbReference type="EMBL" id="MFC4740239.1"/>
    </source>
</evidence>
<name>A0ABV9P7I0_9FLAO</name>
<accession>A0ABV9P7I0</accession>
<evidence type="ECO:0000313" key="2">
    <source>
        <dbReference type="Proteomes" id="UP001595885"/>
    </source>
</evidence>
<keyword evidence="2" id="KW-1185">Reference proteome</keyword>
<sequence>MNEKENKSNSGCFILIVIVLLSLYTCGSRKRIGATCRDGTSSYSTGSGTCSHHNGVRNWKYEYWWE</sequence>
<organism evidence="1 2">
    <name type="scientific">Flavobacterium ponti</name>
    <dbReference type="NCBI Taxonomy" id="665133"/>
    <lineage>
        <taxon>Bacteria</taxon>
        <taxon>Pseudomonadati</taxon>
        <taxon>Bacteroidota</taxon>
        <taxon>Flavobacteriia</taxon>
        <taxon>Flavobacteriales</taxon>
        <taxon>Flavobacteriaceae</taxon>
        <taxon>Flavobacterium</taxon>
    </lineage>
</organism>
<comment type="caution">
    <text evidence="1">The sequence shown here is derived from an EMBL/GenBank/DDBJ whole genome shotgun (WGS) entry which is preliminary data.</text>
</comment>
<proteinExistence type="predicted"/>
<reference evidence="2" key="1">
    <citation type="journal article" date="2019" name="Int. J. Syst. Evol. Microbiol.">
        <title>The Global Catalogue of Microorganisms (GCM) 10K type strain sequencing project: providing services to taxonomists for standard genome sequencing and annotation.</title>
        <authorList>
            <consortium name="The Broad Institute Genomics Platform"/>
            <consortium name="The Broad Institute Genome Sequencing Center for Infectious Disease"/>
            <person name="Wu L."/>
            <person name="Ma J."/>
        </authorList>
    </citation>
    <scope>NUCLEOTIDE SEQUENCE [LARGE SCALE GENOMIC DNA]</scope>
    <source>
        <strain evidence="2">CCUG 50349</strain>
    </source>
</reference>
<dbReference type="EMBL" id="JBHSGW010000025">
    <property type="protein sequence ID" value="MFC4740239.1"/>
    <property type="molecule type" value="Genomic_DNA"/>
</dbReference>
<dbReference type="RefSeq" id="WP_379741209.1">
    <property type="nucleotide sequence ID" value="NZ_JBHSGW010000025.1"/>
</dbReference>
<dbReference type="Proteomes" id="UP001595885">
    <property type="component" value="Unassembled WGS sequence"/>
</dbReference>
<gene>
    <name evidence="1" type="ORF">ACFO3U_09570</name>
</gene>